<dbReference type="InterPro" id="IPR010080">
    <property type="entry name" value="Thioester_reductase-like_dom"/>
</dbReference>
<dbReference type="SUPFAM" id="SSF51735">
    <property type="entry name" value="NAD(P)-binding Rossmann-fold domains"/>
    <property type="match status" value="1"/>
</dbReference>
<dbReference type="Pfam" id="PF00550">
    <property type="entry name" value="PP-binding"/>
    <property type="match status" value="1"/>
</dbReference>
<dbReference type="Gene3D" id="3.40.50.12780">
    <property type="entry name" value="N-terminal domain of ligase-like"/>
    <property type="match status" value="1"/>
</dbReference>
<evidence type="ECO:0000256" key="2">
    <source>
        <dbReference type="ARBA" id="ARBA00022553"/>
    </source>
</evidence>
<dbReference type="PANTHER" id="PTHR43439">
    <property type="entry name" value="PHENYLACETATE-COENZYME A LIGASE"/>
    <property type="match status" value="1"/>
</dbReference>
<feature type="domain" description="Carrier" evidence="3">
    <location>
        <begin position="594"/>
        <end position="676"/>
    </location>
</feature>
<proteinExistence type="predicted"/>
<dbReference type="RefSeq" id="XP_066076390.1">
    <property type="nucleotide sequence ID" value="XM_066220293.1"/>
</dbReference>
<gene>
    <name evidence="4" type="ORF">L201_004552</name>
</gene>
<dbReference type="PROSITE" id="PS50075">
    <property type="entry name" value="CARRIER"/>
    <property type="match status" value="1"/>
</dbReference>
<dbReference type="SUPFAM" id="SSF47336">
    <property type="entry name" value="ACP-like"/>
    <property type="match status" value="1"/>
</dbReference>
<dbReference type="GO" id="GO:0031177">
    <property type="term" value="F:phosphopantetheine binding"/>
    <property type="evidence" value="ECO:0007669"/>
    <property type="project" value="InterPro"/>
</dbReference>
<dbReference type="Gene3D" id="1.10.1200.10">
    <property type="entry name" value="ACP-like"/>
    <property type="match status" value="1"/>
</dbReference>
<dbReference type="Pfam" id="PF07993">
    <property type="entry name" value="NAD_binding_4"/>
    <property type="match status" value="1"/>
</dbReference>
<dbReference type="InterPro" id="IPR009081">
    <property type="entry name" value="PP-bd_ACP"/>
</dbReference>
<dbReference type="InterPro" id="IPR042099">
    <property type="entry name" value="ANL_N_sf"/>
</dbReference>
<dbReference type="InterPro" id="IPR051414">
    <property type="entry name" value="Adenylate-forming_Reductase"/>
</dbReference>
<dbReference type="InterPro" id="IPR000873">
    <property type="entry name" value="AMP-dep_synth/lig_dom"/>
</dbReference>
<name>A0AAX4JW84_9TREE</name>
<keyword evidence="1" id="KW-0596">Phosphopantetheine</keyword>
<evidence type="ECO:0000313" key="4">
    <source>
        <dbReference type="EMBL" id="WWC89627.1"/>
    </source>
</evidence>
<dbReference type="Proteomes" id="UP001355207">
    <property type="component" value="Chromosome 5"/>
</dbReference>
<dbReference type="PANTHER" id="PTHR43439:SF2">
    <property type="entry name" value="ENZYME, PUTATIVE (JCVI)-RELATED"/>
    <property type="match status" value="1"/>
</dbReference>
<dbReference type="GeneID" id="91095222"/>
<keyword evidence="2" id="KW-0597">Phosphoprotein</keyword>
<dbReference type="Pfam" id="PF00501">
    <property type="entry name" value="AMP-binding"/>
    <property type="match status" value="1"/>
</dbReference>
<dbReference type="EMBL" id="CP144102">
    <property type="protein sequence ID" value="WWC89627.1"/>
    <property type="molecule type" value="Genomic_DNA"/>
</dbReference>
<accession>A0AAX4JW84</accession>
<dbReference type="InterPro" id="IPR036291">
    <property type="entry name" value="NAD(P)-bd_dom_sf"/>
</dbReference>
<dbReference type="SUPFAM" id="SSF56801">
    <property type="entry name" value="Acetyl-CoA synthetase-like"/>
    <property type="match status" value="1"/>
</dbReference>
<protein>
    <recommendedName>
        <fullName evidence="3">Carrier domain-containing protein</fullName>
    </recommendedName>
</protein>
<dbReference type="PROSITE" id="PS00455">
    <property type="entry name" value="AMP_BINDING"/>
    <property type="match status" value="1"/>
</dbReference>
<dbReference type="InterPro" id="IPR013120">
    <property type="entry name" value="FAR_NAD-bd"/>
</dbReference>
<sequence length="1085" mass="119187">MTLSYLVSTAGHAQHQNEKHPHDTQTILQLIADGAKEFGSEKVVGFAAIQHDDEGWKCDRFSFPDLLGLSARLASGLMNGGVSRKKDGEHIISLLCPTGLDFLVAWIALMRLGYGVVLIAPQCSPSAIAHLYNSSSSSQLVFHQKYYELAKSAQEIDPGISLVQLPSLYNSDSPLADLPCIVENANNVSHVFHTSGTSGTPKPIPNTHNRSVTVLPHRALPTYLTSSASSDNQTVASPSESAAFTTTPLFHGGVSDLLRAWMARSMIYFYPTSEVPITTKNVVDAVNSCQSPASPLEGIQISQTQQKERETRFRVNSFLSVPYILSTLAEDVDGPGMQLLKSLDYVSTGGAPLDTKIGDMMVSKGVNLVSRLGSSECGFLLSSHRDYQTERDWEWLRNDSPYADALVFEPVDKESSPNEARFEMVVTDSWTSKTKSNREDGSYATGDLYQKHPSKENVWRYAGRGDDVIVLSNGEKASPGPIETVLRSSPHLSDALVVGSDQSQIGILLFPRQLPPQPDLLNLIIPLLEEANQSSPSFAQVSKEMCVLITDTNKALPKSSKGTIQRGVAYEVFKSEINTLYQGQDGQTDSQPRRSLKDIVVEVRKIIEAVAASKLKIGQLDTDTDLFSWGVDSLMATRARTALQKQLYTGGTVLPNNVVFERPSIQRLSRYIFDLQENNASNGSDEEDTHQLMEILVKKYGEFDYQANSNVKSSPNAKSGKTVLLTGATGSLGSFLVQELSQIGQIDEIICLVRAENDQVANQRVKGALKNRGFPSQSSKEIKCFAADLAKPNLGLSSPTYQSIVDKVDIVIHAAWPVHFTSSLVSFEDSIKGTRQFIDLVSKTNSAKLYYCSSLASVLGQDSPKVVEQPSNDPSTATPIGYSQSKWVTEKICRLANETATLNNRIHILRVGQLCGDTQSGHWNEKEGWPLLIRTAQTSGTLPTLQEKPSWLPVDLAARAITDISTAEQGDPALIYHIVHPHNINWNIVLDGIEKAGISFKRVSALEWLKKVEATSDDMEENPSKQMLHMWEAAYGTPGETQPEIFVDITNAARTSKTMSTLQDIDLHHMVKMVKAWQRTGFLRE</sequence>
<dbReference type="Gene3D" id="3.40.50.720">
    <property type="entry name" value="NAD(P)-binding Rossmann-like Domain"/>
    <property type="match status" value="1"/>
</dbReference>
<dbReference type="NCBIfam" id="TIGR01746">
    <property type="entry name" value="Thioester-redct"/>
    <property type="match status" value="1"/>
</dbReference>
<evidence type="ECO:0000313" key="5">
    <source>
        <dbReference type="Proteomes" id="UP001355207"/>
    </source>
</evidence>
<evidence type="ECO:0000256" key="1">
    <source>
        <dbReference type="ARBA" id="ARBA00022450"/>
    </source>
</evidence>
<dbReference type="InterPro" id="IPR020806">
    <property type="entry name" value="PKS_PP-bd"/>
</dbReference>
<reference evidence="4 5" key="1">
    <citation type="submission" date="2024-01" db="EMBL/GenBank/DDBJ databases">
        <title>Comparative genomics of Cryptococcus and Kwoniella reveals pathogenesis evolution and contrasting modes of karyotype evolution via chromosome fusion or intercentromeric recombination.</title>
        <authorList>
            <person name="Coelho M.A."/>
            <person name="David-Palma M."/>
            <person name="Shea T."/>
            <person name="Bowers K."/>
            <person name="McGinley-Smith S."/>
            <person name="Mohammad A.W."/>
            <person name="Gnirke A."/>
            <person name="Yurkov A.M."/>
            <person name="Nowrousian M."/>
            <person name="Sun S."/>
            <person name="Cuomo C.A."/>
            <person name="Heitman J."/>
        </authorList>
    </citation>
    <scope>NUCLEOTIDE SEQUENCE [LARGE SCALE GENOMIC DNA]</scope>
    <source>
        <strain evidence="4 5">CBS 6074</strain>
    </source>
</reference>
<dbReference type="AlphaFoldDB" id="A0AAX4JW84"/>
<dbReference type="Pfam" id="PF23562">
    <property type="entry name" value="AMP-binding_C_3"/>
    <property type="match status" value="1"/>
</dbReference>
<organism evidence="4 5">
    <name type="scientific">Kwoniella dendrophila CBS 6074</name>
    <dbReference type="NCBI Taxonomy" id="1295534"/>
    <lineage>
        <taxon>Eukaryota</taxon>
        <taxon>Fungi</taxon>
        <taxon>Dikarya</taxon>
        <taxon>Basidiomycota</taxon>
        <taxon>Agaricomycotina</taxon>
        <taxon>Tremellomycetes</taxon>
        <taxon>Tremellales</taxon>
        <taxon>Cryptococcaceae</taxon>
        <taxon>Kwoniella</taxon>
    </lineage>
</organism>
<evidence type="ECO:0000259" key="3">
    <source>
        <dbReference type="PROSITE" id="PS50075"/>
    </source>
</evidence>
<dbReference type="InterPro" id="IPR020845">
    <property type="entry name" value="AMP-binding_CS"/>
</dbReference>
<keyword evidence="5" id="KW-1185">Reference proteome</keyword>
<dbReference type="InterPro" id="IPR036736">
    <property type="entry name" value="ACP-like_sf"/>
</dbReference>
<dbReference type="SMART" id="SM00823">
    <property type="entry name" value="PKS_PP"/>
    <property type="match status" value="1"/>
</dbReference>